<gene>
    <name evidence="1" type="ORF">GM539_11345</name>
</gene>
<comment type="caution">
    <text evidence="1">The sequence shown here is derived from an EMBL/GenBank/DDBJ whole genome shotgun (WGS) entry which is preliminary data.</text>
</comment>
<dbReference type="Proteomes" id="UP000474228">
    <property type="component" value="Unassembled WGS sequence"/>
</dbReference>
<reference evidence="1 2" key="1">
    <citation type="submission" date="2019-11" db="EMBL/GenBank/DDBJ databases">
        <title>Growth characteristics of pneumococcus vary with the chemical composition of the capsule and with environmental conditions.</title>
        <authorList>
            <person name="Tothpal A."/>
            <person name="Desobry K."/>
            <person name="Joshi S."/>
            <person name="Wyllie A.L."/>
            <person name="Weinberger D.M."/>
        </authorList>
    </citation>
    <scope>NUCLEOTIDE SEQUENCE [LARGE SCALE GENOMIC DNA]</scope>
    <source>
        <strain evidence="2">pnumococcus22F</strain>
    </source>
</reference>
<evidence type="ECO:0000313" key="1">
    <source>
        <dbReference type="EMBL" id="MTV63950.1"/>
    </source>
</evidence>
<keyword evidence="1" id="KW-0808">Transferase</keyword>
<dbReference type="GO" id="GO:0032259">
    <property type="term" value="P:methylation"/>
    <property type="evidence" value="ECO:0007669"/>
    <property type="project" value="UniProtKB-KW"/>
</dbReference>
<keyword evidence="1" id="KW-0489">Methyltransferase</keyword>
<feature type="non-terminal residue" evidence="1">
    <location>
        <position position="44"/>
    </location>
</feature>
<dbReference type="AlphaFoldDB" id="A0A6G2D530"/>
<name>A0A6G2D530_STREE</name>
<accession>A0A6G2D530</accession>
<organism evidence="1 2">
    <name type="scientific">Streptococcus pneumoniae</name>
    <dbReference type="NCBI Taxonomy" id="1313"/>
    <lineage>
        <taxon>Bacteria</taxon>
        <taxon>Bacillati</taxon>
        <taxon>Bacillota</taxon>
        <taxon>Bacilli</taxon>
        <taxon>Lactobacillales</taxon>
        <taxon>Streptococcaceae</taxon>
        <taxon>Streptococcus</taxon>
    </lineage>
</organism>
<dbReference type="EMBL" id="WNHJ01000134">
    <property type="protein sequence ID" value="MTV63950.1"/>
    <property type="molecule type" value="Genomic_DNA"/>
</dbReference>
<evidence type="ECO:0000313" key="2">
    <source>
        <dbReference type="Proteomes" id="UP000474228"/>
    </source>
</evidence>
<dbReference type="GO" id="GO:0008168">
    <property type="term" value="F:methyltransferase activity"/>
    <property type="evidence" value="ECO:0007669"/>
    <property type="project" value="UniProtKB-KW"/>
</dbReference>
<proteinExistence type="predicted"/>
<protein>
    <submittedName>
        <fullName evidence="1">Site-specific DNA-methyltransferase</fullName>
    </submittedName>
</protein>
<sequence>MKFELINDHFENAKRYNIPRAQLIIADIPYNLGNNAYASDPRWY</sequence>